<dbReference type="GO" id="GO:0000976">
    <property type="term" value="F:transcription cis-regulatory region binding"/>
    <property type="evidence" value="ECO:0007669"/>
    <property type="project" value="TreeGrafter"/>
</dbReference>
<keyword evidence="1" id="KW-0805">Transcription regulation</keyword>
<evidence type="ECO:0000256" key="4">
    <source>
        <dbReference type="PROSITE-ProRule" id="PRU00335"/>
    </source>
</evidence>
<reference evidence="7 8" key="1">
    <citation type="submission" date="2015-08" db="EMBL/GenBank/DDBJ databases">
        <authorList>
            <person name="Babu N.S."/>
            <person name="Beckwith C.J."/>
            <person name="Beseler K.G."/>
            <person name="Brison A."/>
            <person name="Carone J.V."/>
            <person name="Caskin T.P."/>
            <person name="Diamond M."/>
            <person name="Durham M.E."/>
            <person name="Foxe J.M."/>
            <person name="Go M."/>
            <person name="Henderson B.A."/>
            <person name="Jones I.B."/>
            <person name="McGettigan J.A."/>
            <person name="Micheletti S.J."/>
            <person name="Nasrallah M.E."/>
            <person name="Ortiz D."/>
            <person name="Piller C.R."/>
            <person name="Privatt S.R."/>
            <person name="Schneider S.L."/>
            <person name="Sharp S."/>
            <person name="Smith T.C."/>
            <person name="Stanton J.D."/>
            <person name="Ullery H.E."/>
            <person name="Wilson R.J."/>
            <person name="Serrano M.G."/>
            <person name="Buck G."/>
            <person name="Lee V."/>
            <person name="Wang Y."/>
            <person name="Carvalho R."/>
            <person name="Voegtly L."/>
            <person name="Shi R."/>
            <person name="Duckworth R."/>
            <person name="Johnson A."/>
            <person name="Loviza R."/>
            <person name="Walstead R."/>
            <person name="Shah Z."/>
            <person name="Kiflezghi M."/>
            <person name="Wade K."/>
            <person name="Ball S.L."/>
            <person name="Bradley K.W."/>
            <person name="Asai D.J."/>
            <person name="Bowman C.A."/>
            <person name="Russell D.A."/>
            <person name="Pope W.H."/>
            <person name="Jacobs-Sera D."/>
            <person name="Hendrix R.W."/>
            <person name="Hatfull G.F."/>
        </authorList>
    </citation>
    <scope>NUCLEOTIDE SEQUENCE [LARGE SCALE GENOMIC DNA]</scope>
    <source>
        <strain evidence="7 8">DSM 27648</strain>
    </source>
</reference>
<keyword evidence="8" id="KW-1185">Reference proteome</keyword>
<dbReference type="RefSeq" id="WP_169927287.1">
    <property type="nucleotide sequence ID" value="NZ_CP012333.1"/>
</dbReference>
<name>A0A0K1PM67_9BACT</name>
<dbReference type="Gene3D" id="1.10.10.60">
    <property type="entry name" value="Homeodomain-like"/>
    <property type="match status" value="1"/>
</dbReference>
<dbReference type="Gene3D" id="1.10.357.10">
    <property type="entry name" value="Tetracycline Repressor, domain 2"/>
    <property type="match status" value="1"/>
</dbReference>
<feature type="DNA-binding region" description="H-T-H motif" evidence="4">
    <location>
        <begin position="75"/>
        <end position="94"/>
    </location>
</feature>
<feature type="region of interest" description="Disordered" evidence="5">
    <location>
        <begin position="1"/>
        <end position="51"/>
    </location>
</feature>
<dbReference type="GO" id="GO:0003700">
    <property type="term" value="F:DNA-binding transcription factor activity"/>
    <property type="evidence" value="ECO:0007669"/>
    <property type="project" value="TreeGrafter"/>
</dbReference>
<dbReference type="STRING" id="1391654.AKJ09_01284"/>
<evidence type="ECO:0000256" key="2">
    <source>
        <dbReference type="ARBA" id="ARBA00023125"/>
    </source>
</evidence>
<keyword evidence="2 4" id="KW-0238">DNA-binding</keyword>
<dbReference type="PATRIC" id="fig|1391654.3.peg.1299"/>
<dbReference type="PROSITE" id="PS50977">
    <property type="entry name" value="HTH_TETR_2"/>
    <property type="match status" value="1"/>
</dbReference>
<dbReference type="EMBL" id="CP012333">
    <property type="protein sequence ID" value="AKU94620.1"/>
    <property type="molecule type" value="Genomic_DNA"/>
</dbReference>
<proteinExistence type="predicted"/>
<dbReference type="InterPro" id="IPR009057">
    <property type="entry name" value="Homeodomain-like_sf"/>
</dbReference>
<dbReference type="Pfam" id="PF02909">
    <property type="entry name" value="TetR_C_1"/>
    <property type="match status" value="1"/>
</dbReference>
<dbReference type="GO" id="GO:0045892">
    <property type="term" value="P:negative regulation of DNA-templated transcription"/>
    <property type="evidence" value="ECO:0007669"/>
    <property type="project" value="InterPro"/>
</dbReference>
<dbReference type="PANTHER" id="PTHR30055">
    <property type="entry name" value="HTH-TYPE TRANSCRIPTIONAL REGULATOR RUTR"/>
    <property type="match status" value="1"/>
</dbReference>
<dbReference type="InterPro" id="IPR050109">
    <property type="entry name" value="HTH-type_TetR-like_transc_reg"/>
</dbReference>
<evidence type="ECO:0000313" key="8">
    <source>
        <dbReference type="Proteomes" id="UP000064967"/>
    </source>
</evidence>
<dbReference type="Proteomes" id="UP000064967">
    <property type="component" value="Chromosome"/>
</dbReference>
<dbReference type="InterPro" id="IPR001647">
    <property type="entry name" value="HTH_TetR"/>
</dbReference>
<protein>
    <submittedName>
        <fullName evidence="7">Transcriptional regulator, TetR family</fullName>
    </submittedName>
</protein>
<accession>A0A0K1PM67</accession>
<organism evidence="7 8">
    <name type="scientific">Labilithrix luteola</name>
    <dbReference type="NCBI Taxonomy" id="1391654"/>
    <lineage>
        <taxon>Bacteria</taxon>
        <taxon>Pseudomonadati</taxon>
        <taxon>Myxococcota</taxon>
        <taxon>Polyangia</taxon>
        <taxon>Polyangiales</taxon>
        <taxon>Labilitrichaceae</taxon>
        <taxon>Labilithrix</taxon>
    </lineage>
</organism>
<dbReference type="SUPFAM" id="SSF46689">
    <property type="entry name" value="Homeodomain-like"/>
    <property type="match status" value="1"/>
</dbReference>
<dbReference type="InterPro" id="IPR004111">
    <property type="entry name" value="Repressor_TetR_C"/>
</dbReference>
<dbReference type="InterPro" id="IPR036271">
    <property type="entry name" value="Tet_transcr_reg_TetR-rel_C_sf"/>
</dbReference>
<evidence type="ECO:0000313" key="7">
    <source>
        <dbReference type="EMBL" id="AKU94620.1"/>
    </source>
</evidence>
<sequence length="273" mass="30622">MTVKRRPTSRPRTRRAPAPDELPRNTPFREDSPSVALLWRDDERRRRGPKPGLDVERIARAAIAIADAEGLAAVSMQRIASEFDFTTMSLYRYVPGKAELLELMIDVAMGKAPNVREAGPGWRPRLERWAREISALYHAHPWALDVTNRLRVLGPNEFDWMNAGVEALADTGLTGPEIFDALLVLSGHVRIIARYAEEPSPEELRDPSLVTRDDWEAGVERMLLAHGDRYPALADIVKQGAFRNDTGDGWEFGLRCVLDGIAVRIAERQGARP</sequence>
<feature type="compositionally biased region" description="Basic residues" evidence="5">
    <location>
        <begin position="1"/>
        <end position="15"/>
    </location>
</feature>
<evidence type="ECO:0000259" key="6">
    <source>
        <dbReference type="PROSITE" id="PS50977"/>
    </source>
</evidence>
<gene>
    <name evidence="7" type="ORF">AKJ09_01284</name>
</gene>
<feature type="domain" description="HTH tetR-type" evidence="6">
    <location>
        <begin position="52"/>
        <end position="112"/>
    </location>
</feature>
<evidence type="ECO:0000256" key="1">
    <source>
        <dbReference type="ARBA" id="ARBA00023015"/>
    </source>
</evidence>
<dbReference type="KEGG" id="llu:AKJ09_01284"/>
<keyword evidence="3" id="KW-0804">Transcription</keyword>
<feature type="compositionally biased region" description="Basic and acidic residues" evidence="5">
    <location>
        <begin position="17"/>
        <end position="32"/>
    </location>
</feature>
<evidence type="ECO:0000256" key="5">
    <source>
        <dbReference type="SAM" id="MobiDB-lite"/>
    </source>
</evidence>
<dbReference type="Pfam" id="PF00440">
    <property type="entry name" value="TetR_N"/>
    <property type="match status" value="1"/>
</dbReference>
<evidence type="ECO:0000256" key="3">
    <source>
        <dbReference type="ARBA" id="ARBA00023163"/>
    </source>
</evidence>
<dbReference type="PANTHER" id="PTHR30055:SF151">
    <property type="entry name" value="TRANSCRIPTIONAL REGULATORY PROTEIN"/>
    <property type="match status" value="1"/>
</dbReference>
<dbReference type="AlphaFoldDB" id="A0A0K1PM67"/>
<dbReference type="SUPFAM" id="SSF48498">
    <property type="entry name" value="Tetracyclin repressor-like, C-terminal domain"/>
    <property type="match status" value="1"/>
</dbReference>